<reference evidence="1" key="2">
    <citation type="submission" date="2024-01" db="EMBL/GenBank/DDBJ databases">
        <authorList>
            <person name="Junaid A."/>
            <person name="Bhatia S."/>
        </authorList>
    </citation>
    <scope>NUCLEOTIDE SEQUENCE</scope>
    <source>
        <strain evidence="1">Urdbean</strain>
        <tissue evidence="1">Leaf</tissue>
    </source>
</reference>
<dbReference type="AlphaFoldDB" id="A0AAQ3MLL3"/>
<dbReference type="Proteomes" id="UP001374535">
    <property type="component" value="Mitochondrion MT"/>
</dbReference>
<evidence type="ECO:0000313" key="2">
    <source>
        <dbReference type="EMBL" id="WVZ26837.1"/>
    </source>
</evidence>
<protein>
    <submittedName>
        <fullName evidence="1">Uncharacterized protein</fullName>
    </submittedName>
</protein>
<accession>A0AAQ3MLL3</accession>
<keyword evidence="2" id="KW-0496">Mitochondrion</keyword>
<evidence type="ECO:0000313" key="1">
    <source>
        <dbReference type="EMBL" id="WVY93511.1"/>
    </source>
</evidence>
<evidence type="ECO:0000313" key="3">
    <source>
        <dbReference type="Proteomes" id="UP001374535"/>
    </source>
</evidence>
<dbReference type="Proteomes" id="UP001374535">
    <property type="component" value="Chromosome 10"/>
</dbReference>
<dbReference type="EMBL" id="CP144691">
    <property type="protein sequence ID" value="WVY93511.1"/>
    <property type="molecule type" value="Genomic_DNA"/>
</dbReference>
<geneLocation type="mitochondrion" evidence="2"/>
<dbReference type="EMBL" id="CP144701">
    <property type="protein sequence ID" value="WVZ26837.1"/>
    <property type="molecule type" value="Genomic_DNA"/>
</dbReference>
<sequence>MKGHRSRPLCLVNHQRRGGTTMGETPRPRFFCIVRGPAAAELRGIAAPSPGAIPGSSSRWAGLNSDQTLLYLSCSHARRPEDLSCPGLDKYVEIFVGPGRESQSIFSRIPYHATHGDLSIDR</sequence>
<organism evidence="1 3">
    <name type="scientific">Vigna mungo</name>
    <name type="common">Black gram</name>
    <name type="synonym">Phaseolus mungo</name>
    <dbReference type="NCBI Taxonomy" id="3915"/>
    <lineage>
        <taxon>Eukaryota</taxon>
        <taxon>Viridiplantae</taxon>
        <taxon>Streptophyta</taxon>
        <taxon>Embryophyta</taxon>
        <taxon>Tracheophyta</taxon>
        <taxon>Spermatophyta</taxon>
        <taxon>Magnoliopsida</taxon>
        <taxon>eudicotyledons</taxon>
        <taxon>Gunneridae</taxon>
        <taxon>Pentapetalae</taxon>
        <taxon>rosids</taxon>
        <taxon>fabids</taxon>
        <taxon>Fabales</taxon>
        <taxon>Fabaceae</taxon>
        <taxon>Papilionoideae</taxon>
        <taxon>50 kb inversion clade</taxon>
        <taxon>NPAAA clade</taxon>
        <taxon>indigoferoid/millettioid clade</taxon>
        <taxon>Phaseoleae</taxon>
        <taxon>Vigna</taxon>
    </lineage>
</organism>
<keyword evidence="3" id="KW-1185">Reference proteome</keyword>
<proteinExistence type="predicted"/>
<reference evidence="1 3" key="1">
    <citation type="journal article" date="2023" name="Life. Sci Alliance">
        <title>Evolutionary insights into 3D genome organization and epigenetic landscape of Vigna mungo.</title>
        <authorList>
            <person name="Junaid A."/>
            <person name="Singh B."/>
            <person name="Bhatia S."/>
        </authorList>
    </citation>
    <scope>NUCLEOTIDE SEQUENCE [LARGE SCALE GENOMIC DNA]</scope>
    <source>
        <strain evidence="1">Urdbean</strain>
    </source>
</reference>
<gene>
    <name evidence="2" type="ORF">V8G54_000138</name>
    <name evidence="1" type="ORF">V8G54_032599</name>
</gene>
<name>A0AAQ3MLL3_VIGMU</name>